<comment type="caution">
    <text evidence="2">The sequence shown here is derived from an EMBL/GenBank/DDBJ whole genome shotgun (WGS) entry which is preliminary data.</text>
</comment>
<evidence type="ECO:0000256" key="1">
    <source>
        <dbReference type="SAM" id="Phobius"/>
    </source>
</evidence>
<organism evidence="2 3">
    <name type="scientific">Ramazzottius varieornatus</name>
    <name type="common">Water bear</name>
    <name type="synonym">Tardigrade</name>
    <dbReference type="NCBI Taxonomy" id="947166"/>
    <lineage>
        <taxon>Eukaryota</taxon>
        <taxon>Metazoa</taxon>
        <taxon>Ecdysozoa</taxon>
        <taxon>Tardigrada</taxon>
        <taxon>Eutardigrada</taxon>
        <taxon>Parachela</taxon>
        <taxon>Hypsibioidea</taxon>
        <taxon>Ramazzottiidae</taxon>
        <taxon>Ramazzottius</taxon>
    </lineage>
</organism>
<evidence type="ECO:0000313" key="2">
    <source>
        <dbReference type="EMBL" id="GAV09978.1"/>
    </source>
</evidence>
<accession>A0A1D1WB50</accession>
<evidence type="ECO:0000313" key="3">
    <source>
        <dbReference type="Proteomes" id="UP000186922"/>
    </source>
</evidence>
<proteinExistence type="predicted"/>
<keyword evidence="1" id="KW-1133">Transmembrane helix</keyword>
<feature type="transmembrane region" description="Helical" evidence="1">
    <location>
        <begin position="12"/>
        <end position="30"/>
    </location>
</feature>
<keyword evidence="1" id="KW-0472">Membrane</keyword>
<keyword evidence="3" id="KW-1185">Reference proteome</keyword>
<dbReference type="EMBL" id="BDGG01000089">
    <property type="protein sequence ID" value="GAV09978.1"/>
    <property type="molecule type" value="Genomic_DNA"/>
</dbReference>
<reference evidence="2 3" key="1">
    <citation type="journal article" date="2016" name="Nat. Commun.">
        <title>Extremotolerant tardigrade genome and improved radiotolerance of human cultured cells by tardigrade-unique protein.</title>
        <authorList>
            <person name="Hashimoto T."/>
            <person name="Horikawa D.D."/>
            <person name="Saito Y."/>
            <person name="Kuwahara H."/>
            <person name="Kozuka-Hata H."/>
            <person name="Shin-I T."/>
            <person name="Minakuchi Y."/>
            <person name="Ohishi K."/>
            <person name="Motoyama A."/>
            <person name="Aizu T."/>
            <person name="Enomoto A."/>
            <person name="Kondo K."/>
            <person name="Tanaka S."/>
            <person name="Hara Y."/>
            <person name="Koshikawa S."/>
            <person name="Sagara H."/>
            <person name="Miura T."/>
            <person name="Yokobori S."/>
            <person name="Miyagawa K."/>
            <person name="Suzuki Y."/>
            <person name="Kubo T."/>
            <person name="Oyama M."/>
            <person name="Kohara Y."/>
            <person name="Fujiyama A."/>
            <person name="Arakawa K."/>
            <person name="Katayama T."/>
            <person name="Toyoda A."/>
            <person name="Kunieda T."/>
        </authorList>
    </citation>
    <scope>NUCLEOTIDE SEQUENCE [LARGE SCALE GENOMIC DNA]</scope>
    <source>
        <strain evidence="2 3">YOKOZUNA-1</strain>
    </source>
</reference>
<dbReference type="Proteomes" id="UP000186922">
    <property type="component" value="Unassembled WGS sequence"/>
</dbReference>
<dbReference type="AlphaFoldDB" id="A0A1D1WB50"/>
<feature type="non-terminal residue" evidence="2">
    <location>
        <position position="56"/>
    </location>
</feature>
<keyword evidence="1" id="KW-0812">Transmembrane</keyword>
<name>A0A1D1WB50_RAMVA</name>
<sequence>MVVSTKACALGSVRASCFCVMASLLSLYSLPPDRRFLYYGDRWTGEEGDSDEEIDE</sequence>
<protein>
    <submittedName>
        <fullName evidence="2">Uncharacterized protein</fullName>
    </submittedName>
</protein>
<gene>
    <name evidence="2" type="primary">RvY_19462-1</name>
    <name evidence="2" type="synonym">RvY_19462.1</name>
    <name evidence="2" type="ORF">RvY_19462</name>
</gene>